<keyword evidence="4" id="KW-1185">Reference proteome</keyword>
<gene>
    <name evidence="2" type="ORF">AVEN_259953_1</name>
    <name evidence="3" type="ORF">AVEN_70502_1</name>
</gene>
<comment type="caution">
    <text evidence="2">The sequence shown here is derived from an EMBL/GenBank/DDBJ whole genome shotgun (WGS) entry which is preliminary data.</text>
</comment>
<accession>A0A4Y2UBK7</accession>
<keyword evidence="1" id="KW-0472">Membrane</keyword>
<reference evidence="2 4" key="1">
    <citation type="journal article" date="2019" name="Sci. Rep.">
        <title>Orb-weaving spider Araneus ventricosus genome elucidates the spidroin gene catalogue.</title>
        <authorList>
            <person name="Kono N."/>
            <person name="Nakamura H."/>
            <person name="Ohtoshi R."/>
            <person name="Moran D.A.P."/>
            <person name="Shinohara A."/>
            <person name="Yoshida Y."/>
            <person name="Fujiwara M."/>
            <person name="Mori M."/>
            <person name="Tomita M."/>
            <person name="Arakawa K."/>
        </authorList>
    </citation>
    <scope>NUCLEOTIDE SEQUENCE [LARGE SCALE GENOMIC DNA]</scope>
</reference>
<keyword evidence="1" id="KW-0812">Transmembrane</keyword>
<proteinExistence type="predicted"/>
<feature type="transmembrane region" description="Helical" evidence="1">
    <location>
        <begin position="6"/>
        <end position="25"/>
    </location>
</feature>
<organism evidence="2 4">
    <name type="scientific">Araneus ventricosus</name>
    <name type="common">Orbweaver spider</name>
    <name type="synonym">Epeira ventricosa</name>
    <dbReference type="NCBI Taxonomy" id="182803"/>
    <lineage>
        <taxon>Eukaryota</taxon>
        <taxon>Metazoa</taxon>
        <taxon>Ecdysozoa</taxon>
        <taxon>Arthropoda</taxon>
        <taxon>Chelicerata</taxon>
        <taxon>Arachnida</taxon>
        <taxon>Araneae</taxon>
        <taxon>Araneomorphae</taxon>
        <taxon>Entelegynae</taxon>
        <taxon>Araneoidea</taxon>
        <taxon>Araneidae</taxon>
        <taxon>Araneus</taxon>
    </lineage>
</organism>
<keyword evidence="1" id="KW-1133">Transmembrane helix</keyword>
<evidence type="ECO:0000313" key="4">
    <source>
        <dbReference type="Proteomes" id="UP000499080"/>
    </source>
</evidence>
<dbReference type="EMBL" id="BGPR01035520">
    <property type="protein sequence ID" value="GBO10396.1"/>
    <property type="molecule type" value="Genomic_DNA"/>
</dbReference>
<protein>
    <submittedName>
        <fullName evidence="2">Uncharacterized protein</fullName>
    </submittedName>
</protein>
<dbReference type="Proteomes" id="UP000499080">
    <property type="component" value="Unassembled WGS sequence"/>
</dbReference>
<evidence type="ECO:0000313" key="3">
    <source>
        <dbReference type="EMBL" id="GBO10396.1"/>
    </source>
</evidence>
<sequence length="96" mass="11192">MGWVVAARTGVLTLATTFWTILATWRKIDDSRKCVPFLDISIRKENRLEYTRKLHVTSCLSGRVYNGRSWIREQCVLIHWNDFGDSHAVRTRKPVS</sequence>
<dbReference type="AlphaFoldDB" id="A0A4Y2UBK7"/>
<dbReference type="EMBL" id="BGPR01035518">
    <property type="protein sequence ID" value="GBO10385.1"/>
    <property type="molecule type" value="Genomic_DNA"/>
</dbReference>
<evidence type="ECO:0000256" key="1">
    <source>
        <dbReference type="SAM" id="Phobius"/>
    </source>
</evidence>
<name>A0A4Y2UBK7_ARAVE</name>
<evidence type="ECO:0000313" key="2">
    <source>
        <dbReference type="EMBL" id="GBO10385.1"/>
    </source>
</evidence>